<organism evidence="1 2">
    <name type="scientific">Natrinema soli</name>
    <dbReference type="NCBI Taxonomy" id="1930624"/>
    <lineage>
        <taxon>Archaea</taxon>
        <taxon>Methanobacteriati</taxon>
        <taxon>Methanobacteriota</taxon>
        <taxon>Stenosarchaea group</taxon>
        <taxon>Halobacteria</taxon>
        <taxon>Halobacteriales</taxon>
        <taxon>Natrialbaceae</taxon>
        <taxon>Natrinema</taxon>
    </lineage>
</organism>
<comment type="caution">
    <text evidence="1">The sequence shown here is derived from an EMBL/GenBank/DDBJ whole genome shotgun (WGS) entry which is preliminary data.</text>
</comment>
<keyword evidence="2" id="KW-1185">Reference proteome</keyword>
<dbReference type="RefSeq" id="WP_273742218.1">
    <property type="nucleotide sequence ID" value="NZ_JAQIVI010000780.1"/>
</dbReference>
<sequence>MSSRTPEDCVELALDEEAAEADRTDAIHELKLANECDELEALVREASVDDWYRRHALEALTTPQCDSTLRELVDDEPLEGPLHQEAEELLATVEDD</sequence>
<reference evidence="1 2" key="1">
    <citation type="journal article" date="2019" name="Int. J. Syst. Evol. Microbiol.">
        <title>The Global Catalogue of Microorganisms (GCM) 10K type strain sequencing project: providing services to taxonomists for standard genome sequencing and annotation.</title>
        <authorList>
            <consortium name="The Broad Institute Genomics Platform"/>
            <consortium name="The Broad Institute Genome Sequencing Center for Infectious Disease"/>
            <person name="Wu L."/>
            <person name="Ma J."/>
        </authorList>
    </citation>
    <scope>NUCLEOTIDE SEQUENCE [LARGE SCALE GENOMIC DNA]</scope>
    <source>
        <strain evidence="1 2">LMG 29247</strain>
    </source>
</reference>
<dbReference type="EMBL" id="JBHSWV010000780">
    <property type="protein sequence ID" value="MFC6769584.1"/>
    <property type="molecule type" value="Genomic_DNA"/>
</dbReference>
<accession>A0ABD5SXA8</accession>
<evidence type="ECO:0000313" key="2">
    <source>
        <dbReference type="Proteomes" id="UP001596383"/>
    </source>
</evidence>
<evidence type="ECO:0000313" key="1">
    <source>
        <dbReference type="EMBL" id="MFC6769584.1"/>
    </source>
</evidence>
<name>A0ABD5SXA8_9EURY</name>
<evidence type="ECO:0008006" key="3">
    <source>
        <dbReference type="Google" id="ProtNLM"/>
    </source>
</evidence>
<dbReference type="AlphaFoldDB" id="A0ABD5SXA8"/>
<gene>
    <name evidence="1" type="ORF">ACFQE6_32470</name>
</gene>
<protein>
    <recommendedName>
        <fullName evidence="3">HEAT repeat domain-containing protein</fullName>
    </recommendedName>
</protein>
<dbReference type="Proteomes" id="UP001596383">
    <property type="component" value="Unassembled WGS sequence"/>
</dbReference>
<proteinExistence type="predicted"/>